<evidence type="ECO:0000256" key="1">
    <source>
        <dbReference type="SAM" id="MobiDB-lite"/>
    </source>
</evidence>
<comment type="caution">
    <text evidence="2">The sequence shown here is derived from an EMBL/GenBank/DDBJ whole genome shotgun (WGS) entry which is preliminary data.</text>
</comment>
<evidence type="ECO:0000313" key="3">
    <source>
        <dbReference type="Proteomes" id="UP001501845"/>
    </source>
</evidence>
<dbReference type="Proteomes" id="UP001501845">
    <property type="component" value="Unassembled WGS sequence"/>
</dbReference>
<feature type="region of interest" description="Disordered" evidence="1">
    <location>
        <begin position="1"/>
        <end position="26"/>
    </location>
</feature>
<evidence type="ECO:0000313" key="2">
    <source>
        <dbReference type="EMBL" id="GAA4132121.1"/>
    </source>
</evidence>
<proteinExistence type="predicted"/>
<protein>
    <submittedName>
        <fullName evidence="2">Uncharacterized protein</fullName>
    </submittedName>
</protein>
<accession>A0ABP7Y911</accession>
<keyword evidence="3" id="KW-1185">Reference proteome</keyword>
<dbReference type="EMBL" id="BAABBU010000011">
    <property type="protein sequence ID" value="GAA4132121.1"/>
    <property type="molecule type" value="Genomic_DNA"/>
</dbReference>
<name>A0ABP7Y911_9ACTN</name>
<organism evidence="2 3">
    <name type="scientific">Streptomyces tunisiensis</name>
    <dbReference type="NCBI Taxonomy" id="948699"/>
    <lineage>
        <taxon>Bacteria</taxon>
        <taxon>Bacillati</taxon>
        <taxon>Actinomycetota</taxon>
        <taxon>Actinomycetes</taxon>
        <taxon>Kitasatosporales</taxon>
        <taxon>Streptomycetaceae</taxon>
        <taxon>Streptomyces</taxon>
    </lineage>
</organism>
<gene>
    <name evidence="2" type="ORF">GCM10022285_22240</name>
</gene>
<reference evidence="3" key="1">
    <citation type="journal article" date="2019" name="Int. J. Syst. Evol. Microbiol.">
        <title>The Global Catalogue of Microorganisms (GCM) 10K type strain sequencing project: providing services to taxonomists for standard genome sequencing and annotation.</title>
        <authorList>
            <consortium name="The Broad Institute Genomics Platform"/>
            <consortium name="The Broad Institute Genome Sequencing Center for Infectious Disease"/>
            <person name="Wu L."/>
            <person name="Ma J."/>
        </authorList>
    </citation>
    <scope>NUCLEOTIDE SEQUENCE [LARGE SCALE GENOMIC DNA]</scope>
    <source>
        <strain evidence="3">JCM 17589</strain>
    </source>
</reference>
<sequence length="88" mass="9279">MKLGVVTKTSSRAMAAMPSKTAMTPPNTIRNAAATVQLAAQGLSASRPAPRKPVPLTLLAMFPDLPDVPERFDPLQTGTACLARHLGR</sequence>